<comment type="caution">
    <text evidence="1">The sequence shown here is derived from an EMBL/GenBank/DDBJ whole genome shotgun (WGS) entry which is preliminary data.</text>
</comment>
<dbReference type="AlphaFoldDB" id="A0AAW1KT51"/>
<proteinExistence type="predicted"/>
<sequence length="117" mass="13675">MYMGGSIWDWAALAPHRPGKIRYISADELRIIILDLLKWLKSYIRNIRSRVSNNLENCIVVSKYHKKVKAFCLENCMGVSKYHKETNVKVDELIFIEEFKQVQLRSPVGVSEVMDCR</sequence>
<name>A0AAW1KT51_SAPOF</name>
<dbReference type="Proteomes" id="UP001443914">
    <property type="component" value="Unassembled WGS sequence"/>
</dbReference>
<organism evidence="1 2">
    <name type="scientific">Saponaria officinalis</name>
    <name type="common">Common soapwort</name>
    <name type="synonym">Lychnis saponaria</name>
    <dbReference type="NCBI Taxonomy" id="3572"/>
    <lineage>
        <taxon>Eukaryota</taxon>
        <taxon>Viridiplantae</taxon>
        <taxon>Streptophyta</taxon>
        <taxon>Embryophyta</taxon>
        <taxon>Tracheophyta</taxon>
        <taxon>Spermatophyta</taxon>
        <taxon>Magnoliopsida</taxon>
        <taxon>eudicotyledons</taxon>
        <taxon>Gunneridae</taxon>
        <taxon>Pentapetalae</taxon>
        <taxon>Caryophyllales</taxon>
        <taxon>Caryophyllaceae</taxon>
        <taxon>Caryophylleae</taxon>
        <taxon>Saponaria</taxon>
    </lineage>
</organism>
<evidence type="ECO:0000313" key="1">
    <source>
        <dbReference type="EMBL" id="KAK9723491.1"/>
    </source>
</evidence>
<dbReference type="EMBL" id="JBDFQZ010000005">
    <property type="protein sequence ID" value="KAK9723491.1"/>
    <property type="molecule type" value="Genomic_DNA"/>
</dbReference>
<keyword evidence="2" id="KW-1185">Reference proteome</keyword>
<accession>A0AAW1KT51</accession>
<gene>
    <name evidence="1" type="ORF">RND81_05G002100</name>
</gene>
<protein>
    <submittedName>
        <fullName evidence="1">Uncharacterized protein</fullName>
    </submittedName>
</protein>
<reference evidence="1" key="1">
    <citation type="submission" date="2024-03" db="EMBL/GenBank/DDBJ databases">
        <title>WGS assembly of Saponaria officinalis var. Norfolk2.</title>
        <authorList>
            <person name="Jenkins J."/>
            <person name="Shu S."/>
            <person name="Grimwood J."/>
            <person name="Barry K."/>
            <person name="Goodstein D."/>
            <person name="Schmutz J."/>
            <person name="Leebens-Mack J."/>
            <person name="Osbourn A."/>
        </authorList>
    </citation>
    <scope>NUCLEOTIDE SEQUENCE [LARGE SCALE GENOMIC DNA]</scope>
    <source>
        <strain evidence="1">JIC</strain>
    </source>
</reference>
<evidence type="ECO:0000313" key="2">
    <source>
        <dbReference type="Proteomes" id="UP001443914"/>
    </source>
</evidence>